<feature type="modified residue" description="N6-(pyridoxal phosphate)lysine" evidence="7">
    <location>
        <position position="189"/>
    </location>
</feature>
<comment type="cofactor">
    <cofactor evidence="1 7 9">
        <name>pyridoxal 5'-phosphate</name>
        <dbReference type="ChEBI" id="CHEBI:597326"/>
    </cofactor>
</comment>
<dbReference type="EMBL" id="LGCM01000046">
    <property type="protein sequence ID" value="KPL79694.1"/>
    <property type="molecule type" value="Genomic_DNA"/>
</dbReference>
<evidence type="ECO:0000256" key="2">
    <source>
        <dbReference type="ARBA" id="ARBA00009236"/>
    </source>
</evidence>
<dbReference type="GO" id="GO:0004760">
    <property type="term" value="F:L-serine-pyruvate transaminase activity"/>
    <property type="evidence" value="ECO:0007669"/>
    <property type="project" value="TreeGrafter"/>
</dbReference>
<evidence type="ECO:0000256" key="7">
    <source>
        <dbReference type="PIRSR" id="PIRSR000524-50"/>
    </source>
</evidence>
<evidence type="ECO:0000259" key="10">
    <source>
        <dbReference type="Pfam" id="PF00266"/>
    </source>
</evidence>
<dbReference type="SUPFAM" id="SSF53383">
    <property type="entry name" value="PLP-dependent transferases"/>
    <property type="match status" value="1"/>
</dbReference>
<comment type="similarity">
    <text evidence="2 8">Belongs to the class-V pyridoxal-phosphate-dependent aminotransferase family.</text>
</comment>
<evidence type="ECO:0000313" key="11">
    <source>
        <dbReference type="EMBL" id="KPL79694.1"/>
    </source>
</evidence>
<feature type="domain" description="Aminotransferase class V" evidence="10">
    <location>
        <begin position="24"/>
        <end position="328"/>
    </location>
</feature>
<dbReference type="PATRIC" id="fig|229921.5.peg.819"/>
<dbReference type="InterPro" id="IPR015422">
    <property type="entry name" value="PyrdxlP-dep_Trfase_small"/>
</dbReference>
<keyword evidence="4 11" id="KW-0808">Transferase</keyword>
<keyword evidence="5 7" id="KW-0663">Pyridoxal phosphate</keyword>
<protein>
    <submittedName>
        <fullName evidence="11">Aminotransferase class V</fullName>
    </submittedName>
</protein>
<proteinExistence type="inferred from homology"/>
<dbReference type="AlphaFoldDB" id="A0A0P6XBU4"/>
<evidence type="ECO:0000256" key="6">
    <source>
        <dbReference type="PIRSR" id="PIRSR000524-1"/>
    </source>
</evidence>
<comment type="caution">
    <text evidence="11">The sequence shown here is derived from an EMBL/GenBank/DDBJ whole genome shotgun (WGS) entry which is preliminary data.</text>
</comment>
<keyword evidence="12" id="KW-1185">Reference proteome</keyword>
<reference evidence="11 12" key="1">
    <citation type="submission" date="2015-07" db="EMBL/GenBank/DDBJ databases">
        <title>Genome sequence of Levilinea saccharolytica DSM 16555.</title>
        <authorList>
            <person name="Hemp J."/>
            <person name="Ward L.M."/>
            <person name="Pace L.A."/>
            <person name="Fischer W.W."/>
        </authorList>
    </citation>
    <scope>NUCLEOTIDE SEQUENCE [LARGE SCALE GENOMIC DNA]</scope>
    <source>
        <strain evidence="11 12">KIBI-1</strain>
    </source>
</reference>
<dbReference type="InterPro" id="IPR020578">
    <property type="entry name" value="Aminotrans_V_PyrdxlP_BS"/>
</dbReference>
<evidence type="ECO:0000256" key="9">
    <source>
        <dbReference type="RuleBase" id="RU004504"/>
    </source>
</evidence>
<dbReference type="PANTHER" id="PTHR21152">
    <property type="entry name" value="AMINOTRANSFERASE CLASS V"/>
    <property type="match status" value="1"/>
</dbReference>
<evidence type="ECO:0000256" key="5">
    <source>
        <dbReference type="ARBA" id="ARBA00022898"/>
    </source>
</evidence>
<evidence type="ECO:0000256" key="3">
    <source>
        <dbReference type="ARBA" id="ARBA00022576"/>
    </source>
</evidence>
<dbReference type="InterPro" id="IPR000192">
    <property type="entry name" value="Aminotrans_V_dom"/>
</dbReference>
<dbReference type="RefSeq" id="WP_062417465.1">
    <property type="nucleotide sequence ID" value="NZ_DF967974.1"/>
</dbReference>
<dbReference type="InterPro" id="IPR024169">
    <property type="entry name" value="SP_NH2Trfase/AEP_transaminase"/>
</dbReference>
<evidence type="ECO:0000313" key="12">
    <source>
        <dbReference type="Proteomes" id="UP000050501"/>
    </source>
</evidence>
<keyword evidence="3 11" id="KW-0032">Aminotransferase</keyword>
<dbReference type="PIRSF" id="PIRSF000524">
    <property type="entry name" value="SPT"/>
    <property type="match status" value="1"/>
</dbReference>
<organism evidence="11 12">
    <name type="scientific">Levilinea saccharolytica</name>
    <dbReference type="NCBI Taxonomy" id="229921"/>
    <lineage>
        <taxon>Bacteria</taxon>
        <taxon>Bacillati</taxon>
        <taxon>Chloroflexota</taxon>
        <taxon>Anaerolineae</taxon>
        <taxon>Anaerolineales</taxon>
        <taxon>Anaerolineaceae</taxon>
        <taxon>Levilinea</taxon>
    </lineage>
</organism>
<dbReference type="PANTHER" id="PTHR21152:SF24">
    <property type="entry name" value="ALANINE--GLYOXYLATE AMINOTRANSFERASE 1"/>
    <property type="match status" value="1"/>
</dbReference>
<dbReference type="STRING" id="229921.ADN01_13420"/>
<name>A0A0P6XBU4_9CHLR</name>
<dbReference type="PROSITE" id="PS00595">
    <property type="entry name" value="AA_TRANSFER_CLASS_5"/>
    <property type="match status" value="1"/>
</dbReference>
<accession>A0A0P6XBU4</accession>
<dbReference type="GO" id="GO:0019265">
    <property type="term" value="P:glycine biosynthetic process, by transamination of glyoxylate"/>
    <property type="evidence" value="ECO:0007669"/>
    <property type="project" value="TreeGrafter"/>
</dbReference>
<dbReference type="Pfam" id="PF00266">
    <property type="entry name" value="Aminotran_5"/>
    <property type="match status" value="1"/>
</dbReference>
<dbReference type="Gene3D" id="3.40.640.10">
    <property type="entry name" value="Type I PLP-dependent aspartate aminotransferase-like (Major domain)"/>
    <property type="match status" value="1"/>
</dbReference>
<sequence length="377" mass="39783">MKRPLLMIPGPVEFESDVLAAMATPAHSHVSAEFIEVFGQALEDLRTVFAAPDGTPFVIPGSGTCAMELAVANLVEPGDRAVLTETGYFSWRMRDLLERHGAVVDMVHAPAGSAPSVEAVEAALRKGAKLLAVTHVDTSTGVLAPLAEYAAAAHRHGALVLADGVCSVGGQELRMQDWGVDVVLTGSQKALAVPAGLALVMARPAALQAFHARRAPVGSYYADWGLWLPVMEAYLERKAAYFGTPAVNNVFALGTSLRQILAEGMEARWQRHARLSRAFKAGAAALGLEQIPAEAYQAVTLTTLYYPQGKDASGLKAVTEAGVTLAGGLYPDLKARYFRVGHMGTARIGDLLTTLAAIEAAYDLPRGAGVAAAQQAW</sequence>
<dbReference type="Proteomes" id="UP000050501">
    <property type="component" value="Unassembled WGS sequence"/>
</dbReference>
<dbReference type="FunFam" id="3.40.640.10:FF:000027">
    <property type="entry name" value="Serine--pyruvate aminotransferase, mitochondrial"/>
    <property type="match status" value="1"/>
</dbReference>
<gene>
    <name evidence="11" type="ORF">ADN01_13420</name>
</gene>
<dbReference type="GO" id="GO:0008453">
    <property type="term" value="F:alanine-glyoxylate transaminase activity"/>
    <property type="evidence" value="ECO:0007669"/>
    <property type="project" value="TreeGrafter"/>
</dbReference>
<evidence type="ECO:0000256" key="1">
    <source>
        <dbReference type="ARBA" id="ARBA00001933"/>
    </source>
</evidence>
<evidence type="ECO:0000256" key="8">
    <source>
        <dbReference type="RuleBase" id="RU004075"/>
    </source>
</evidence>
<dbReference type="InterPro" id="IPR015421">
    <property type="entry name" value="PyrdxlP-dep_Trfase_major"/>
</dbReference>
<feature type="binding site" evidence="6">
    <location>
        <position position="339"/>
    </location>
    <ligand>
        <name>substrate</name>
    </ligand>
</feature>
<dbReference type="Gene3D" id="3.90.1150.10">
    <property type="entry name" value="Aspartate Aminotransferase, domain 1"/>
    <property type="match status" value="1"/>
</dbReference>
<evidence type="ECO:0000256" key="4">
    <source>
        <dbReference type="ARBA" id="ARBA00022679"/>
    </source>
</evidence>
<dbReference type="InterPro" id="IPR015424">
    <property type="entry name" value="PyrdxlP-dep_Trfase"/>
</dbReference>